<dbReference type="PANTHER" id="PTHR30012">
    <property type="entry name" value="GENERAL SECRETION PATHWAY PROTEIN"/>
    <property type="match status" value="1"/>
</dbReference>
<dbReference type="Pfam" id="PF00482">
    <property type="entry name" value="T2SSF"/>
    <property type="match status" value="2"/>
</dbReference>
<evidence type="ECO:0000259" key="8">
    <source>
        <dbReference type="Pfam" id="PF00482"/>
    </source>
</evidence>
<feature type="transmembrane region" description="Helical" evidence="7">
    <location>
        <begin position="158"/>
        <end position="188"/>
    </location>
</feature>
<evidence type="ECO:0000313" key="11">
    <source>
        <dbReference type="Proteomes" id="UP000182945"/>
    </source>
</evidence>
<dbReference type="KEGG" id="vhl:BME96_08830"/>
<proteinExistence type="inferred from homology"/>
<dbReference type="EMBL" id="JACWEZ010000004">
    <property type="protein sequence ID" value="MBD1222741.1"/>
    <property type="molecule type" value="Genomic_DNA"/>
</dbReference>
<dbReference type="InterPro" id="IPR042094">
    <property type="entry name" value="T2SS_GspF_sf"/>
</dbReference>
<dbReference type="InterPro" id="IPR018076">
    <property type="entry name" value="T2SS_GspF_dom"/>
</dbReference>
<dbReference type="PRINTS" id="PR00812">
    <property type="entry name" value="BCTERIALGSPF"/>
</dbReference>
<dbReference type="AlphaFoldDB" id="A0AAC9NL46"/>
<dbReference type="GeneID" id="71514497"/>
<sequence>MAIFLRKIIMCFKKKDKLAPALQLNFIRRLHRLLLNGYTLLDGLKIIKWDTQLSTAADNISLSLQNGYTIDEAFEKAHFHPIVVDYMSFVKSNGDLEGSIGKCVDMFSDRLKYTRKLSQMIRYPLILLTIFSLLLIFIKQSVLPSFIDIFQTSEEASSTVVISMITIEVFFTIAVLLLIILIIVVIFWQFTRHKFSIENRIALYNRLPFYRTILKLQTSFQFATHFQTLLKAGMNYKDILLQMKQQKKQPIIAYYSDLLIDELSRGFYISSLLSQFSFLDKQLVAIFQKNNDSLELEKELSLYAEWLSESIQTKLMKSITYFQPLFFIIVACFIIFIYIILMWPMFQLITTI</sequence>
<evidence type="ECO:0000256" key="3">
    <source>
        <dbReference type="ARBA" id="ARBA00022475"/>
    </source>
</evidence>
<feature type="domain" description="Type II secretion system protein GspF" evidence="8">
    <location>
        <begin position="222"/>
        <end position="344"/>
    </location>
</feature>
<dbReference type="PANTHER" id="PTHR30012:SF0">
    <property type="entry name" value="TYPE II SECRETION SYSTEM PROTEIN F-RELATED"/>
    <property type="match status" value="1"/>
</dbReference>
<feature type="transmembrane region" description="Helical" evidence="7">
    <location>
        <begin position="325"/>
        <end position="346"/>
    </location>
</feature>
<dbReference type="Proteomes" id="UP000182945">
    <property type="component" value="Chromosome"/>
</dbReference>
<evidence type="ECO:0000256" key="2">
    <source>
        <dbReference type="ARBA" id="ARBA00005745"/>
    </source>
</evidence>
<dbReference type="InterPro" id="IPR003004">
    <property type="entry name" value="GspF/PilC"/>
</dbReference>
<keyword evidence="12" id="KW-1185">Reference proteome</keyword>
<keyword evidence="3" id="KW-1003">Cell membrane</keyword>
<keyword evidence="5 7" id="KW-1133">Transmembrane helix</keyword>
<feature type="domain" description="Type II secretion system protein GspF" evidence="8">
    <location>
        <begin position="26"/>
        <end position="139"/>
    </location>
</feature>
<comment type="similarity">
    <text evidence="2">Belongs to the GSP F family.</text>
</comment>
<dbReference type="EMBL" id="CP017962">
    <property type="protein sequence ID" value="APC48266.1"/>
    <property type="molecule type" value="Genomic_DNA"/>
</dbReference>
<keyword evidence="4 7" id="KW-0812">Transmembrane</keyword>
<feature type="transmembrane region" description="Helical" evidence="7">
    <location>
        <begin position="120"/>
        <end position="138"/>
    </location>
</feature>
<organism evidence="9 11">
    <name type="scientific">Virgibacillus halodenitrificans</name>
    <name type="common">Bacillus halodenitrificans</name>
    <dbReference type="NCBI Taxonomy" id="1482"/>
    <lineage>
        <taxon>Bacteria</taxon>
        <taxon>Bacillati</taxon>
        <taxon>Bacillota</taxon>
        <taxon>Bacilli</taxon>
        <taxon>Bacillales</taxon>
        <taxon>Bacillaceae</taxon>
        <taxon>Virgibacillus</taxon>
    </lineage>
</organism>
<evidence type="ECO:0000313" key="12">
    <source>
        <dbReference type="Proteomes" id="UP000621631"/>
    </source>
</evidence>
<evidence type="ECO:0000256" key="6">
    <source>
        <dbReference type="ARBA" id="ARBA00023136"/>
    </source>
</evidence>
<evidence type="ECO:0000256" key="1">
    <source>
        <dbReference type="ARBA" id="ARBA00004651"/>
    </source>
</evidence>
<dbReference type="Proteomes" id="UP000621631">
    <property type="component" value="Unassembled WGS sequence"/>
</dbReference>
<accession>A0AAC9NL46</accession>
<comment type="subcellular location">
    <subcellularLocation>
        <location evidence="1">Cell membrane</location>
        <topology evidence="1">Multi-pass membrane protein</topology>
    </subcellularLocation>
</comment>
<reference evidence="10 12" key="2">
    <citation type="submission" date="2020-09" db="EMBL/GenBank/DDBJ databases">
        <title>Draft Genome Sequences of Oil-Oxidizing Bacteria Halomonas titanicae, Marinobacter lutaoensis, and Virgibacillus halodenitrificans Isolated from Highly Saline Environments.</title>
        <authorList>
            <person name="Grouzdev D.S."/>
            <person name="Sokolova D.S."/>
            <person name="Semenova E.M."/>
            <person name="Borzenkov I.A."/>
            <person name="Bidzhieva S.K."/>
            <person name="Poltaraus A.B."/>
            <person name="Nazina T.N."/>
        </authorList>
    </citation>
    <scope>NUCLEOTIDE SEQUENCE [LARGE SCALE GENOMIC DNA]</scope>
    <source>
        <strain evidence="10 12">VKM B-3472D</strain>
    </source>
</reference>
<keyword evidence="6 7" id="KW-0472">Membrane</keyword>
<gene>
    <name evidence="9" type="ORF">BME96_08830</name>
    <name evidence="10" type="ORF">IC602_08970</name>
</gene>
<evidence type="ECO:0000313" key="10">
    <source>
        <dbReference type="EMBL" id="MBD1222741.1"/>
    </source>
</evidence>
<evidence type="ECO:0000256" key="4">
    <source>
        <dbReference type="ARBA" id="ARBA00022692"/>
    </source>
</evidence>
<dbReference type="GO" id="GO:0005886">
    <property type="term" value="C:plasma membrane"/>
    <property type="evidence" value="ECO:0007669"/>
    <property type="project" value="UniProtKB-SubCell"/>
</dbReference>
<evidence type="ECO:0000313" key="9">
    <source>
        <dbReference type="EMBL" id="APC48266.1"/>
    </source>
</evidence>
<evidence type="ECO:0000256" key="7">
    <source>
        <dbReference type="SAM" id="Phobius"/>
    </source>
</evidence>
<name>A0AAC9NL46_VIRHA</name>
<dbReference type="RefSeq" id="WP_071648890.1">
    <property type="nucleotide sequence ID" value="NZ_CP017962.1"/>
</dbReference>
<evidence type="ECO:0000256" key="5">
    <source>
        <dbReference type="ARBA" id="ARBA00022989"/>
    </source>
</evidence>
<reference evidence="9 11" key="1">
    <citation type="submission" date="2016-11" db="EMBL/GenBank/DDBJ databases">
        <title>Complete genome sequencing of Virgibacillus halodenitrificans PDB-F2.</title>
        <authorList>
            <person name="Sun Z."/>
            <person name="Zhou Y."/>
            <person name="Li H."/>
        </authorList>
    </citation>
    <scope>NUCLEOTIDE SEQUENCE [LARGE SCALE GENOMIC DNA]</scope>
    <source>
        <strain evidence="9 11">PDB-F2</strain>
    </source>
</reference>
<dbReference type="Gene3D" id="1.20.81.30">
    <property type="entry name" value="Type II secretion system (T2SS), domain F"/>
    <property type="match status" value="2"/>
</dbReference>
<protein>
    <submittedName>
        <fullName evidence="9">Chromosome partitioning protein ParA</fullName>
    </submittedName>
    <submittedName>
        <fullName evidence="10">Type II secretion system F family protein</fullName>
    </submittedName>
</protein>